<dbReference type="OrthoDB" id="449052at2759"/>
<evidence type="ECO:0000256" key="8">
    <source>
        <dbReference type="PROSITE-ProRule" id="PRU00703"/>
    </source>
</evidence>
<dbReference type="PANTHER" id="PTHR13780">
    <property type="entry name" value="AMP-ACTIVATED PROTEIN KINASE, GAMMA REGULATORY SUBUNIT"/>
    <property type="match status" value="1"/>
</dbReference>
<dbReference type="InterPro" id="IPR050511">
    <property type="entry name" value="AMPK_gamma/SDS23_families"/>
</dbReference>
<protein>
    <recommendedName>
        <fullName evidence="10">CBS domain-containing protein</fullName>
    </recommendedName>
</protein>
<dbReference type="InterPro" id="IPR046342">
    <property type="entry name" value="CBS_dom_sf"/>
</dbReference>
<evidence type="ECO:0000313" key="11">
    <source>
        <dbReference type="EMBL" id="KAB0399322.1"/>
    </source>
</evidence>
<evidence type="ECO:0000313" key="12">
    <source>
        <dbReference type="Proteomes" id="UP000437017"/>
    </source>
</evidence>
<keyword evidence="3" id="KW-0677">Repeat</keyword>
<evidence type="ECO:0000256" key="7">
    <source>
        <dbReference type="ARBA" id="ARBA00025878"/>
    </source>
</evidence>
<evidence type="ECO:0000256" key="3">
    <source>
        <dbReference type="ARBA" id="ARBA00022737"/>
    </source>
</evidence>
<name>A0A643CGT8_BALPH</name>
<evidence type="ECO:0000256" key="5">
    <source>
        <dbReference type="ARBA" id="ARBA00023122"/>
    </source>
</evidence>
<accession>A0A643CGT8</accession>
<sequence length="609" mass="66809">MSSNDLPWFYEGQITQRGYHRTLLPDLPAAFSASSKNDPWTGQKVGPDELDKSHIWIHNQPRFIKTVGMPPLSWCPIGCAFDIPSSGTRQEQATETLQKESCICPQPPPGAASWDLSIKVEMSFLEQGDSTSWPSPAMTTSSERSHGEQGTKASRWTRQEDVEEGEPPDLGEGLQSRPAAESTGLEATFPKATPWTQAAPLAGVDSPTAERDILPADCAASASGSSADDLDLGIEFSATAAWGNELGRVEERPAPCPSPQALLPRLGWDDELRKPGAQVYMHFMQEHTCYDAMATSSKLVIFDTMLQIKKAFFALVANGVRAAPLWDSKKQSFVQIYEIEDHKIETWREIYLQGCFKPLVSISPSDSLFEAVYTLIKNRIHRLPVLDPVSGAVLHILTHKRLLKFLHIFVSLGTASRGDQRGREVFSPRDWGGSSWEPSGGYSTLIPTCPQPKQGTLLPGPSFLSRTIQDVGIGTFRDLAMVLETAPILTALDIFVDRRVSALPVVNEAGQVVGLYSRFDVIHLAAQQTYNDLDVSVGEALKQRTLCLEEVISCQPHETLGEVIDRIVREQVHRLVLVDETRHLLGVVSLSDILQALVLSPAGIDALGA</sequence>
<dbReference type="SMART" id="SM00116">
    <property type="entry name" value="CBS"/>
    <property type="match status" value="4"/>
</dbReference>
<dbReference type="CDD" id="cd04618">
    <property type="entry name" value="CBS_euAMPK_gamma-like_repeat1"/>
    <property type="match status" value="1"/>
</dbReference>
<dbReference type="GO" id="GO:0006633">
    <property type="term" value="P:fatty acid biosynthetic process"/>
    <property type="evidence" value="ECO:0007669"/>
    <property type="project" value="UniProtKB-KW"/>
</dbReference>
<dbReference type="GO" id="GO:0031588">
    <property type="term" value="C:nucleotide-activated protein kinase complex"/>
    <property type="evidence" value="ECO:0007669"/>
    <property type="project" value="TreeGrafter"/>
</dbReference>
<dbReference type="GO" id="GO:0005829">
    <property type="term" value="C:cytosol"/>
    <property type="evidence" value="ECO:0007669"/>
    <property type="project" value="UniProtKB-ARBA"/>
</dbReference>
<dbReference type="GO" id="GO:0019901">
    <property type="term" value="F:protein kinase binding"/>
    <property type="evidence" value="ECO:0007669"/>
    <property type="project" value="TreeGrafter"/>
</dbReference>
<feature type="domain" description="CBS" evidence="10">
    <location>
        <begin position="475"/>
        <end position="533"/>
    </location>
</feature>
<keyword evidence="6" id="KW-0443">Lipid metabolism</keyword>
<evidence type="ECO:0000256" key="6">
    <source>
        <dbReference type="ARBA" id="ARBA00023160"/>
    </source>
</evidence>
<dbReference type="CDD" id="cd04641">
    <property type="entry name" value="CBS_euAMPK_gamma-like_repeat2"/>
    <property type="match status" value="1"/>
</dbReference>
<dbReference type="Proteomes" id="UP000437017">
    <property type="component" value="Unassembled WGS sequence"/>
</dbReference>
<keyword evidence="6" id="KW-0275">Fatty acid biosynthesis</keyword>
<dbReference type="Pfam" id="PF00571">
    <property type="entry name" value="CBS"/>
    <property type="match status" value="3"/>
</dbReference>
<dbReference type="SUPFAM" id="SSF54631">
    <property type="entry name" value="CBS-domain pair"/>
    <property type="match status" value="2"/>
</dbReference>
<evidence type="ECO:0000259" key="10">
    <source>
        <dbReference type="PROSITE" id="PS51371"/>
    </source>
</evidence>
<keyword evidence="2" id="KW-0444">Lipid biosynthesis</keyword>
<evidence type="ECO:0000256" key="4">
    <source>
        <dbReference type="ARBA" id="ARBA00022832"/>
    </source>
</evidence>
<evidence type="ECO:0000256" key="2">
    <source>
        <dbReference type="ARBA" id="ARBA00022516"/>
    </source>
</evidence>
<dbReference type="AlphaFoldDB" id="A0A643CGT8"/>
<feature type="domain" description="CBS" evidence="10">
    <location>
        <begin position="547"/>
        <end position="606"/>
    </location>
</feature>
<reference evidence="11 12" key="1">
    <citation type="journal article" date="2019" name="PLoS ONE">
        <title>Genomic analyses reveal an absence of contemporary introgressive admixture between fin whales and blue whales, despite known hybrids.</title>
        <authorList>
            <person name="Westbury M.V."/>
            <person name="Petersen B."/>
            <person name="Lorenzen E.D."/>
        </authorList>
    </citation>
    <scope>NUCLEOTIDE SEQUENCE [LARGE SCALE GENOMIC DNA]</scope>
    <source>
        <strain evidence="11">FinWhale-01</strain>
    </source>
</reference>
<dbReference type="EMBL" id="SGJD01001577">
    <property type="protein sequence ID" value="KAB0399322.1"/>
    <property type="molecule type" value="Genomic_DNA"/>
</dbReference>
<comment type="caution">
    <text evidence="11">The sequence shown here is derived from an EMBL/GenBank/DDBJ whole genome shotgun (WGS) entry which is preliminary data.</text>
</comment>
<dbReference type="Gene3D" id="3.10.580.10">
    <property type="entry name" value="CBS-domain"/>
    <property type="match status" value="3"/>
</dbReference>
<evidence type="ECO:0000256" key="9">
    <source>
        <dbReference type="SAM" id="MobiDB-lite"/>
    </source>
</evidence>
<proteinExistence type="inferred from homology"/>
<feature type="region of interest" description="Disordered" evidence="9">
    <location>
        <begin position="127"/>
        <end position="183"/>
    </location>
</feature>
<dbReference type="PANTHER" id="PTHR13780:SF31">
    <property type="entry name" value="5'-AMP-ACTIVATED PROTEIN KINASE SUBUNIT GAMMA-3"/>
    <property type="match status" value="1"/>
</dbReference>
<dbReference type="GO" id="GO:0019887">
    <property type="term" value="F:protein kinase regulator activity"/>
    <property type="evidence" value="ECO:0007669"/>
    <property type="project" value="TreeGrafter"/>
</dbReference>
<keyword evidence="4" id="KW-0276">Fatty acid metabolism</keyword>
<keyword evidence="12" id="KW-1185">Reference proteome</keyword>
<dbReference type="InterPro" id="IPR000644">
    <property type="entry name" value="CBS_dom"/>
</dbReference>
<comment type="similarity">
    <text evidence="1">Belongs to the 5'-AMP-activated protein kinase gamma subunit family.</text>
</comment>
<organism evidence="11 12">
    <name type="scientific">Balaenoptera physalus</name>
    <name type="common">Fin whale</name>
    <name type="synonym">Balaena physalus</name>
    <dbReference type="NCBI Taxonomy" id="9770"/>
    <lineage>
        <taxon>Eukaryota</taxon>
        <taxon>Metazoa</taxon>
        <taxon>Chordata</taxon>
        <taxon>Craniata</taxon>
        <taxon>Vertebrata</taxon>
        <taxon>Euteleostomi</taxon>
        <taxon>Mammalia</taxon>
        <taxon>Eutheria</taxon>
        <taxon>Laurasiatheria</taxon>
        <taxon>Artiodactyla</taxon>
        <taxon>Whippomorpha</taxon>
        <taxon>Cetacea</taxon>
        <taxon>Mysticeti</taxon>
        <taxon>Balaenopteridae</taxon>
        <taxon>Balaenoptera</taxon>
    </lineage>
</organism>
<dbReference type="GO" id="GO:0005634">
    <property type="term" value="C:nucleus"/>
    <property type="evidence" value="ECO:0007669"/>
    <property type="project" value="TreeGrafter"/>
</dbReference>
<gene>
    <name evidence="11" type="ORF">E2I00_003143</name>
</gene>
<evidence type="ECO:0000256" key="1">
    <source>
        <dbReference type="ARBA" id="ARBA00006750"/>
    </source>
</evidence>
<comment type="subunit">
    <text evidence="7">AMPK is a heterotrimer of an alpha catalytic subunit (PRKAA1 or PRKAA2), a beta (PRKAB1 or PRKAB2) and a gamma non-catalytic subunits (PRKAG1, PRKAG2 or PRKAG3). Interacts with FNIP1 and FNIP2.</text>
</comment>
<feature type="domain" description="CBS" evidence="10">
    <location>
        <begin position="355"/>
        <end position="416"/>
    </location>
</feature>
<dbReference type="GO" id="GO:0016208">
    <property type="term" value="F:AMP binding"/>
    <property type="evidence" value="ECO:0007669"/>
    <property type="project" value="TreeGrafter"/>
</dbReference>
<feature type="compositionally biased region" description="Polar residues" evidence="9">
    <location>
        <begin position="128"/>
        <end position="142"/>
    </location>
</feature>
<dbReference type="PROSITE" id="PS51371">
    <property type="entry name" value="CBS"/>
    <property type="match status" value="3"/>
</dbReference>
<keyword evidence="5 8" id="KW-0129">CBS domain</keyword>